<dbReference type="Proteomes" id="UP000479710">
    <property type="component" value="Unassembled WGS sequence"/>
</dbReference>
<gene>
    <name evidence="1" type="ORF">E2562_024974</name>
</gene>
<dbReference type="AlphaFoldDB" id="A0A6G1DN37"/>
<sequence>MLADPLLHLDRQVANEVLEAEHLKVVDEVKEDRRFGSILCVVGTMQTVTLGSEEVCGICMEDFSKGGARLTS</sequence>
<accession>A0A6G1DN37</accession>
<evidence type="ECO:0000313" key="2">
    <source>
        <dbReference type="Proteomes" id="UP000479710"/>
    </source>
</evidence>
<proteinExistence type="predicted"/>
<comment type="caution">
    <text evidence="1">The sequence shown here is derived from an EMBL/GenBank/DDBJ whole genome shotgun (WGS) entry which is preliminary data.</text>
</comment>
<evidence type="ECO:0000313" key="1">
    <source>
        <dbReference type="EMBL" id="KAF0913907.1"/>
    </source>
</evidence>
<organism evidence="1 2">
    <name type="scientific">Oryza meyeriana var. granulata</name>
    <dbReference type="NCBI Taxonomy" id="110450"/>
    <lineage>
        <taxon>Eukaryota</taxon>
        <taxon>Viridiplantae</taxon>
        <taxon>Streptophyta</taxon>
        <taxon>Embryophyta</taxon>
        <taxon>Tracheophyta</taxon>
        <taxon>Spermatophyta</taxon>
        <taxon>Magnoliopsida</taxon>
        <taxon>Liliopsida</taxon>
        <taxon>Poales</taxon>
        <taxon>Poaceae</taxon>
        <taxon>BOP clade</taxon>
        <taxon>Oryzoideae</taxon>
        <taxon>Oryzeae</taxon>
        <taxon>Oryzinae</taxon>
        <taxon>Oryza</taxon>
        <taxon>Oryza meyeriana</taxon>
    </lineage>
</organism>
<dbReference type="EMBL" id="SPHZ02000006">
    <property type="protein sequence ID" value="KAF0913907.1"/>
    <property type="molecule type" value="Genomic_DNA"/>
</dbReference>
<protein>
    <submittedName>
        <fullName evidence="1">Uncharacterized protein</fullName>
    </submittedName>
</protein>
<name>A0A6G1DN37_9ORYZ</name>
<reference evidence="1 2" key="1">
    <citation type="submission" date="2019-11" db="EMBL/GenBank/DDBJ databases">
        <title>Whole genome sequence of Oryza granulata.</title>
        <authorList>
            <person name="Li W."/>
        </authorList>
    </citation>
    <scope>NUCLEOTIDE SEQUENCE [LARGE SCALE GENOMIC DNA]</scope>
    <source>
        <strain evidence="2">cv. Menghai</strain>
        <tissue evidence="1">Leaf</tissue>
    </source>
</reference>
<keyword evidence="2" id="KW-1185">Reference proteome</keyword>